<keyword evidence="3" id="KW-0418">Kinase</keyword>
<feature type="compositionally biased region" description="Polar residues" evidence="4">
    <location>
        <begin position="16"/>
        <end position="45"/>
    </location>
</feature>
<proteinExistence type="predicted"/>
<evidence type="ECO:0000256" key="2">
    <source>
        <dbReference type="ARBA" id="ARBA00022679"/>
    </source>
</evidence>
<gene>
    <name evidence="6" type="ORF">B0H16DRAFT_1468300</name>
</gene>
<dbReference type="EMBL" id="JARKIB010000141">
    <property type="protein sequence ID" value="KAJ7733004.1"/>
    <property type="molecule type" value="Genomic_DNA"/>
</dbReference>
<evidence type="ECO:0000313" key="6">
    <source>
        <dbReference type="EMBL" id="KAJ7733004.1"/>
    </source>
</evidence>
<comment type="caution">
    <text evidence="6">The sequence shown here is derived from an EMBL/GenBank/DDBJ whole genome shotgun (WGS) entry which is preliminary data.</text>
</comment>
<evidence type="ECO:0000313" key="7">
    <source>
        <dbReference type="Proteomes" id="UP001215598"/>
    </source>
</evidence>
<dbReference type="GO" id="GO:0004674">
    <property type="term" value="F:protein serine/threonine kinase activity"/>
    <property type="evidence" value="ECO:0007669"/>
    <property type="project" value="UniProtKB-KW"/>
</dbReference>
<dbReference type="Gene3D" id="3.20.200.10">
    <property type="entry name" value="MHCK/EF2 kinase"/>
    <property type="match status" value="1"/>
</dbReference>
<accession>A0AAD7I1I7</accession>
<reference evidence="6" key="1">
    <citation type="submission" date="2023-03" db="EMBL/GenBank/DDBJ databases">
        <title>Massive genome expansion in bonnet fungi (Mycena s.s.) driven by repeated elements and novel gene families across ecological guilds.</title>
        <authorList>
            <consortium name="Lawrence Berkeley National Laboratory"/>
            <person name="Harder C.B."/>
            <person name="Miyauchi S."/>
            <person name="Viragh M."/>
            <person name="Kuo A."/>
            <person name="Thoen E."/>
            <person name="Andreopoulos B."/>
            <person name="Lu D."/>
            <person name="Skrede I."/>
            <person name="Drula E."/>
            <person name="Henrissat B."/>
            <person name="Morin E."/>
            <person name="Kohler A."/>
            <person name="Barry K."/>
            <person name="LaButti K."/>
            <person name="Morin E."/>
            <person name="Salamov A."/>
            <person name="Lipzen A."/>
            <person name="Mereny Z."/>
            <person name="Hegedus B."/>
            <person name="Baldrian P."/>
            <person name="Stursova M."/>
            <person name="Weitz H."/>
            <person name="Taylor A."/>
            <person name="Grigoriev I.V."/>
            <person name="Nagy L.G."/>
            <person name="Martin F."/>
            <person name="Kauserud H."/>
        </authorList>
    </citation>
    <scope>NUCLEOTIDE SEQUENCE</scope>
    <source>
        <strain evidence="6">CBHHK182m</strain>
    </source>
</reference>
<organism evidence="6 7">
    <name type="scientific">Mycena metata</name>
    <dbReference type="NCBI Taxonomy" id="1033252"/>
    <lineage>
        <taxon>Eukaryota</taxon>
        <taxon>Fungi</taxon>
        <taxon>Dikarya</taxon>
        <taxon>Basidiomycota</taxon>
        <taxon>Agaricomycotina</taxon>
        <taxon>Agaricomycetes</taxon>
        <taxon>Agaricomycetidae</taxon>
        <taxon>Agaricales</taxon>
        <taxon>Marasmiineae</taxon>
        <taxon>Mycenaceae</taxon>
        <taxon>Mycena</taxon>
    </lineage>
</organism>
<evidence type="ECO:0000256" key="3">
    <source>
        <dbReference type="ARBA" id="ARBA00022777"/>
    </source>
</evidence>
<feature type="region of interest" description="Disordered" evidence="4">
    <location>
        <begin position="12"/>
        <end position="45"/>
    </location>
</feature>
<dbReference type="Pfam" id="PF02816">
    <property type="entry name" value="Alpha_kinase"/>
    <property type="match status" value="1"/>
</dbReference>
<dbReference type="InterPro" id="IPR004166">
    <property type="entry name" value="a-kinase_dom"/>
</dbReference>
<keyword evidence="2" id="KW-0808">Transferase</keyword>
<feature type="domain" description="Alpha-type protein kinase" evidence="5">
    <location>
        <begin position="94"/>
        <end position="153"/>
    </location>
</feature>
<keyword evidence="1" id="KW-0723">Serine/threonine-protein kinase</keyword>
<protein>
    <recommendedName>
        <fullName evidence="5">Alpha-type protein kinase domain-containing protein</fullName>
    </recommendedName>
</protein>
<keyword evidence="7" id="KW-1185">Reference proteome</keyword>
<dbReference type="Proteomes" id="UP001215598">
    <property type="component" value="Unassembled WGS sequence"/>
</dbReference>
<dbReference type="AlphaFoldDB" id="A0AAD7I1I7"/>
<dbReference type="GO" id="GO:0005524">
    <property type="term" value="F:ATP binding"/>
    <property type="evidence" value="ECO:0007669"/>
    <property type="project" value="InterPro"/>
</dbReference>
<sequence length="168" mass="18550">MLAQEAELTCEVVQDSGPSTASGVSLEQYQVTQRTPTPKTPNQSPNTLLILVKDLWCGFSNQGDPARSTGVEQMNTSLGPQQTGEYIEHIRSLYIVSHESTVFCDLQTQTVVNEDGKGMEVLFDVMTHTLDGGVGDHGKTGIQILLKKYNCVQCFDSFDFPVHHYKHS</sequence>
<evidence type="ECO:0000256" key="1">
    <source>
        <dbReference type="ARBA" id="ARBA00022527"/>
    </source>
</evidence>
<evidence type="ECO:0000256" key="4">
    <source>
        <dbReference type="SAM" id="MobiDB-lite"/>
    </source>
</evidence>
<evidence type="ECO:0000259" key="5">
    <source>
        <dbReference type="Pfam" id="PF02816"/>
    </source>
</evidence>
<name>A0AAD7I1I7_9AGAR</name>